<keyword evidence="4" id="KW-1185">Reference proteome</keyword>
<dbReference type="EMBL" id="JAUHJS010000012">
    <property type="protein sequence ID" value="MDN4167078.1"/>
    <property type="molecule type" value="Genomic_DNA"/>
</dbReference>
<organism evidence="3 4">
    <name type="scientific">Shiella aurantiaca</name>
    <dbReference type="NCBI Taxonomy" id="3058365"/>
    <lineage>
        <taxon>Bacteria</taxon>
        <taxon>Pseudomonadati</taxon>
        <taxon>Bacteroidota</taxon>
        <taxon>Cytophagia</taxon>
        <taxon>Cytophagales</taxon>
        <taxon>Shiellaceae</taxon>
        <taxon>Shiella</taxon>
    </lineage>
</organism>
<dbReference type="RefSeq" id="WP_320005615.1">
    <property type="nucleotide sequence ID" value="NZ_JAUHJS010000012.1"/>
</dbReference>
<gene>
    <name evidence="3" type="ORF">QWY31_16325</name>
</gene>
<evidence type="ECO:0000256" key="2">
    <source>
        <dbReference type="SAM" id="SignalP"/>
    </source>
</evidence>
<keyword evidence="1" id="KW-0175">Coiled coil</keyword>
<protein>
    <recommendedName>
        <fullName evidence="5">LamG domain-containing protein</fullName>
    </recommendedName>
</protein>
<sequence>MKKIVSMAAFLLAAGLGHTQNLIDLSPWIVGSGNTGHFIQNGNTPENVREWGDGPYGRAILWRAIPDGSNSADGGFVTEGYSVDHNKMYRLSIWLKKTGSQVGNSYLGLYSGGGEPYITTLAGTESSNPYHFYNDLPELDKWYLVVAFVHGSSDASSVHLGGVYDGTTGEKVANTFDFKFQAGINNLRLRSYLYYVTDSQAQQFFYGPRIEEVNGNETPLEALLGLGIKEGIANNAIYPTKVGINTTSASMGNFELAVNGTIRAKEVKVESDWADFVFEPSYKLRPLSEVEVFIESKGHLPEIPSAAEVANNGVDLGAMDAKLLMKIEELTLYILEQEKRIKALEAKLASETKKETVKE</sequence>
<evidence type="ECO:0000313" key="3">
    <source>
        <dbReference type="EMBL" id="MDN4167078.1"/>
    </source>
</evidence>
<evidence type="ECO:0000256" key="1">
    <source>
        <dbReference type="SAM" id="Coils"/>
    </source>
</evidence>
<name>A0ABT8F9M5_9BACT</name>
<feature type="signal peptide" evidence="2">
    <location>
        <begin position="1"/>
        <end position="19"/>
    </location>
</feature>
<feature type="coiled-coil region" evidence="1">
    <location>
        <begin position="327"/>
        <end position="354"/>
    </location>
</feature>
<keyword evidence="2" id="KW-0732">Signal</keyword>
<comment type="caution">
    <text evidence="3">The sequence shown here is derived from an EMBL/GenBank/DDBJ whole genome shotgun (WGS) entry which is preliminary data.</text>
</comment>
<evidence type="ECO:0000313" key="4">
    <source>
        <dbReference type="Proteomes" id="UP001168552"/>
    </source>
</evidence>
<proteinExistence type="predicted"/>
<dbReference type="Proteomes" id="UP001168552">
    <property type="component" value="Unassembled WGS sequence"/>
</dbReference>
<reference evidence="3" key="1">
    <citation type="submission" date="2023-06" db="EMBL/GenBank/DDBJ databases">
        <title>Cytophagales bacterium Strain LB-30, isolated from soil.</title>
        <authorList>
            <person name="Liu B."/>
        </authorList>
    </citation>
    <scope>NUCLEOTIDE SEQUENCE</scope>
    <source>
        <strain evidence="3">LB-30</strain>
    </source>
</reference>
<accession>A0ABT8F9M5</accession>
<evidence type="ECO:0008006" key="5">
    <source>
        <dbReference type="Google" id="ProtNLM"/>
    </source>
</evidence>
<feature type="chain" id="PRO_5045254763" description="LamG domain-containing protein" evidence="2">
    <location>
        <begin position="20"/>
        <end position="359"/>
    </location>
</feature>